<dbReference type="Gene3D" id="2.40.30.10">
    <property type="entry name" value="Translation factors"/>
    <property type="match status" value="1"/>
</dbReference>
<name>A0A1V3KZ52_9PAST</name>
<dbReference type="RefSeq" id="WP_077496067.1">
    <property type="nucleotide sequence ID" value="NZ_MLAG01000021.1"/>
</dbReference>
<evidence type="ECO:0000259" key="5">
    <source>
        <dbReference type="Pfam" id="PF22780"/>
    </source>
</evidence>
<feature type="domain" description="RsdA/BaiN/AoA(So)-like Rossmann fold-like" evidence="4">
    <location>
        <begin position="6"/>
        <end position="396"/>
    </location>
</feature>
<keyword evidence="7" id="KW-1185">Reference proteome</keyword>
<dbReference type="SUPFAM" id="SSF51905">
    <property type="entry name" value="FAD/NAD(P)-binding domain"/>
    <property type="match status" value="1"/>
</dbReference>
<evidence type="ECO:0000256" key="3">
    <source>
        <dbReference type="ARBA" id="ARBA00022827"/>
    </source>
</evidence>
<dbReference type="AlphaFoldDB" id="A0A1V3KZ52"/>
<comment type="cofactor">
    <cofactor evidence="1">
        <name>FAD</name>
        <dbReference type="ChEBI" id="CHEBI:57692"/>
    </cofactor>
</comment>
<evidence type="ECO:0000256" key="2">
    <source>
        <dbReference type="ARBA" id="ARBA00022630"/>
    </source>
</evidence>
<evidence type="ECO:0000313" key="6">
    <source>
        <dbReference type="EMBL" id="OOF82944.1"/>
    </source>
</evidence>
<evidence type="ECO:0000256" key="1">
    <source>
        <dbReference type="ARBA" id="ARBA00001974"/>
    </source>
</evidence>
<dbReference type="Pfam" id="PF03486">
    <property type="entry name" value="HI0933_like"/>
    <property type="match status" value="1"/>
</dbReference>
<dbReference type="InterPro" id="IPR055178">
    <property type="entry name" value="RsdA/BaiN/AoA(So)-like_dom"/>
</dbReference>
<dbReference type="InterPro" id="IPR023166">
    <property type="entry name" value="BaiN-like_dom_sf"/>
</dbReference>
<dbReference type="PRINTS" id="PR00411">
    <property type="entry name" value="PNDRDTASEI"/>
</dbReference>
<dbReference type="Gene3D" id="3.50.50.60">
    <property type="entry name" value="FAD/NAD(P)-binding domain"/>
    <property type="match status" value="1"/>
</dbReference>
<dbReference type="EMBL" id="MLAG01000021">
    <property type="protein sequence ID" value="OOF82944.1"/>
    <property type="molecule type" value="Genomic_DNA"/>
</dbReference>
<dbReference type="SUPFAM" id="SSF160996">
    <property type="entry name" value="HI0933 insert domain-like"/>
    <property type="match status" value="1"/>
</dbReference>
<dbReference type="PANTHER" id="PTHR42887">
    <property type="entry name" value="OS12G0638800 PROTEIN"/>
    <property type="match status" value="1"/>
</dbReference>
<dbReference type="InterPro" id="IPR004792">
    <property type="entry name" value="BaiN-like"/>
</dbReference>
<proteinExistence type="predicted"/>
<dbReference type="InterPro" id="IPR057661">
    <property type="entry name" value="RsdA/BaiN/AoA(So)_Rossmann"/>
</dbReference>
<keyword evidence="2" id="KW-0285">Flavoprotein</keyword>
<evidence type="ECO:0000313" key="7">
    <source>
        <dbReference type="Proteomes" id="UP000188573"/>
    </source>
</evidence>
<keyword evidence="3" id="KW-0274">FAD</keyword>
<dbReference type="NCBIfam" id="TIGR00275">
    <property type="entry name" value="aminoacetone oxidase family FAD-binding enzyme"/>
    <property type="match status" value="1"/>
</dbReference>
<accession>A0A1V3KZ52</accession>
<evidence type="ECO:0000259" key="4">
    <source>
        <dbReference type="Pfam" id="PF03486"/>
    </source>
</evidence>
<comment type="caution">
    <text evidence="6">The sequence shown here is derived from an EMBL/GenBank/DDBJ whole genome shotgun (WGS) entry which is preliminary data.</text>
</comment>
<organism evidence="6 7">
    <name type="scientific">Rodentibacter ratti</name>
    <dbReference type="NCBI Taxonomy" id="1906745"/>
    <lineage>
        <taxon>Bacteria</taxon>
        <taxon>Pseudomonadati</taxon>
        <taxon>Pseudomonadota</taxon>
        <taxon>Gammaproteobacteria</taxon>
        <taxon>Pasteurellales</taxon>
        <taxon>Pasteurellaceae</taxon>
        <taxon>Rodentibacter</taxon>
    </lineage>
</organism>
<reference evidence="6 7" key="1">
    <citation type="submission" date="2016-10" db="EMBL/GenBank/DDBJ databases">
        <title>Rodentibacter gen. nov. and new species.</title>
        <authorList>
            <person name="Christensen H."/>
        </authorList>
    </citation>
    <scope>NUCLEOTIDE SEQUENCE [LARGE SCALE GENOMIC DNA]</scope>
    <source>
        <strain evidence="6 7">Ac81</strain>
    </source>
</reference>
<dbReference type="Gene3D" id="1.10.8.260">
    <property type="entry name" value="HI0933 insert domain-like"/>
    <property type="match status" value="1"/>
</dbReference>
<evidence type="ECO:0008006" key="8">
    <source>
        <dbReference type="Google" id="ProtNLM"/>
    </source>
</evidence>
<feature type="domain" description="RsdA/BaiN/AoA(So)-like insert" evidence="5">
    <location>
        <begin position="193"/>
        <end position="343"/>
    </location>
</feature>
<sequence>MTYYSETLIIGAGAAGLFCAAQLGKLGKKVTLLDNGKKIGRKILMSGGGFCNFTNLDVTPTHYLSQNPHFVKSALARYTNWDFISLVAEYGIAYHEKELGQLFCDEGAEKIVEMLGTECKKHQVNIHLRSEISQVDPIENDEKVRFVLSVNGAQWQCKNLVIATGGLSMPGLGATPFGYQIAEQFNIPIIPPRASLVPFTYRETDKFLTALSGISLPVAITAKCGKSFHNQLLFTHRGISGPAVLQISNYWQPNENLEIDLLPTHNLEDEIHQMKQNSPKLMLKTVLTRLLPKKLVELWIEQGFIQDEVMANLSKVRLKNLLDLVHHWQFTPNGTEGYRTAEVTMGGVDTHHISSKTMESQKVKGLYFIGEVLDVAGWLGGYNFQWAWSSAYACASGIGKNVWTH</sequence>
<dbReference type="PANTHER" id="PTHR42887:SF2">
    <property type="entry name" value="OS12G0638800 PROTEIN"/>
    <property type="match status" value="1"/>
</dbReference>
<dbReference type="Proteomes" id="UP000188573">
    <property type="component" value="Unassembled WGS sequence"/>
</dbReference>
<gene>
    <name evidence="6" type="ORF">BKG92_04715</name>
</gene>
<dbReference type="InterPro" id="IPR036188">
    <property type="entry name" value="FAD/NAD-bd_sf"/>
</dbReference>
<dbReference type="Pfam" id="PF22780">
    <property type="entry name" value="HI0933_like_1st"/>
    <property type="match status" value="1"/>
</dbReference>
<protein>
    <recommendedName>
        <fullName evidence="8">Flavoprotein</fullName>
    </recommendedName>
</protein>